<dbReference type="PANTHER" id="PTHR44196">
    <property type="entry name" value="DEHYDROGENASE/REDUCTASE SDR FAMILY MEMBER 7B"/>
    <property type="match status" value="1"/>
</dbReference>
<evidence type="ECO:0000313" key="4">
    <source>
        <dbReference type="Proteomes" id="UP000003688"/>
    </source>
</evidence>
<evidence type="ECO:0000256" key="2">
    <source>
        <dbReference type="ARBA" id="ARBA00023002"/>
    </source>
</evidence>
<dbReference type="EMBL" id="ABOX02000080">
    <property type="protein sequence ID" value="EEF57207.1"/>
    <property type="molecule type" value="Genomic_DNA"/>
</dbReference>
<keyword evidence="4" id="KW-1185">Reference proteome</keyword>
<dbReference type="GO" id="GO:0016491">
    <property type="term" value="F:oxidoreductase activity"/>
    <property type="evidence" value="ECO:0007669"/>
    <property type="project" value="UniProtKB-KW"/>
</dbReference>
<evidence type="ECO:0008006" key="5">
    <source>
        <dbReference type="Google" id="ProtNLM"/>
    </source>
</evidence>
<gene>
    <name evidence="3" type="ORF">Cflav_PD0214</name>
</gene>
<reference evidence="3 4" key="1">
    <citation type="journal article" date="2011" name="J. Bacteriol.">
        <title>Genome sequence of 'Pedosphaera parvula' Ellin514, an aerobic Verrucomicrobial isolate from pasture soil.</title>
        <authorList>
            <person name="Kant R."/>
            <person name="van Passel M.W."/>
            <person name="Sangwan P."/>
            <person name="Palva A."/>
            <person name="Lucas S."/>
            <person name="Copeland A."/>
            <person name="Lapidus A."/>
            <person name="Glavina Del Rio T."/>
            <person name="Dalin E."/>
            <person name="Tice H."/>
            <person name="Bruce D."/>
            <person name="Goodwin L."/>
            <person name="Pitluck S."/>
            <person name="Chertkov O."/>
            <person name="Larimer F.W."/>
            <person name="Land M.L."/>
            <person name="Hauser L."/>
            <person name="Brettin T.S."/>
            <person name="Detter J.C."/>
            <person name="Han S."/>
            <person name="de Vos W.M."/>
            <person name="Janssen P.H."/>
            <person name="Smidt H."/>
        </authorList>
    </citation>
    <scope>NUCLEOTIDE SEQUENCE [LARGE SCALE GENOMIC DNA]</scope>
    <source>
        <strain evidence="3 4">Ellin514</strain>
    </source>
</reference>
<dbReference type="InterPro" id="IPR036291">
    <property type="entry name" value="NAD(P)-bd_dom_sf"/>
</dbReference>
<dbReference type="PANTHER" id="PTHR44196:SF1">
    <property type="entry name" value="DEHYDROGENASE_REDUCTASE SDR FAMILY MEMBER 7B"/>
    <property type="match status" value="1"/>
</dbReference>
<accession>B9XSH5</accession>
<dbReference type="Proteomes" id="UP000003688">
    <property type="component" value="Unassembled WGS sequence"/>
</dbReference>
<comment type="caution">
    <text evidence="3">The sequence shown here is derived from an EMBL/GenBank/DDBJ whole genome shotgun (WGS) entry which is preliminary data.</text>
</comment>
<sequence>MKTNLESKVILITGASSGIGEATARHLAAKGHTVVLGARRTERLETLAAEILRIHRHYLRI</sequence>
<name>B9XSH5_PEDPL</name>
<dbReference type="InterPro" id="IPR002347">
    <property type="entry name" value="SDR_fam"/>
</dbReference>
<dbReference type="AlphaFoldDB" id="B9XSH5"/>
<dbReference type="STRING" id="320771.Cflav_PD0214"/>
<organism evidence="3 4">
    <name type="scientific">Pedosphaera parvula (strain Ellin514)</name>
    <dbReference type="NCBI Taxonomy" id="320771"/>
    <lineage>
        <taxon>Bacteria</taxon>
        <taxon>Pseudomonadati</taxon>
        <taxon>Verrucomicrobiota</taxon>
        <taxon>Pedosphaerae</taxon>
        <taxon>Pedosphaerales</taxon>
        <taxon>Pedosphaeraceae</taxon>
        <taxon>Pedosphaera</taxon>
    </lineage>
</organism>
<comment type="similarity">
    <text evidence="1">Belongs to the short-chain dehydrogenases/reductases (SDR) family.</text>
</comment>
<proteinExistence type="inferred from homology"/>
<dbReference type="SUPFAM" id="SSF51735">
    <property type="entry name" value="NAD(P)-binding Rossmann-fold domains"/>
    <property type="match status" value="1"/>
</dbReference>
<dbReference type="Gene3D" id="3.40.50.720">
    <property type="entry name" value="NAD(P)-binding Rossmann-like Domain"/>
    <property type="match status" value="1"/>
</dbReference>
<dbReference type="GO" id="GO:0016020">
    <property type="term" value="C:membrane"/>
    <property type="evidence" value="ECO:0007669"/>
    <property type="project" value="TreeGrafter"/>
</dbReference>
<evidence type="ECO:0000256" key="1">
    <source>
        <dbReference type="ARBA" id="ARBA00006484"/>
    </source>
</evidence>
<dbReference type="Pfam" id="PF00106">
    <property type="entry name" value="adh_short"/>
    <property type="match status" value="1"/>
</dbReference>
<keyword evidence="2" id="KW-0560">Oxidoreductase</keyword>
<evidence type="ECO:0000313" key="3">
    <source>
        <dbReference type="EMBL" id="EEF57207.1"/>
    </source>
</evidence>
<protein>
    <recommendedName>
        <fullName evidence="5">Short-chain dehydrogenase/reductase SDR</fullName>
    </recommendedName>
</protein>